<dbReference type="SUPFAM" id="SSF103481">
    <property type="entry name" value="Multidrug resistance efflux transporter EmrE"/>
    <property type="match status" value="1"/>
</dbReference>
<feature type="transmembrane region" description="Helical" evidence="3">
    <location>
        <begin position="226"/>
        <end position="244"/>
    </location>
</feature>
<feature type="region of interest" description="Disordered" evidence="2">
    <location>
        <begin position="307"/>
        <end position="328"/>
    </location>
</feature>
<accession>A0ABQ4J836</accession>
<organism evidence="5 6">
    <name type="scientific">Micromonospora qiuiae</name>
    <dbReference type="NCBI Taxonomy" id="502268"/>
    <lineage>
        <taxon>Bacteria</taxon>
        <taxon>Bacillati</taxon>
        <taxon>Actinomycetota</taxon>
        <taxon>Actinomycetes</taxon>
        <taxon>Micromonosporales</taxon>
        <taxon>Micromonosporaceae</taxon>
        <taxon>Micromonospora</taxon>
    </lineage>
</organism>
<feature type="transmembrane region" description="Helical" evidence="3">
    <location>
        <begin position="256"/>
        <end position="273"/>
    </location>
</feature>
<proteinExistence type="inferred from homology"/>
<keyword evidence="3" id="KW-1133">Transmembrane helix</keyword>
<keyword evidence="3" id="KW-0472">Membrane</keyword>
<dbReference type="InterPro" id="IPR037185">
    <property type="entry name" value="EmrE-like"/>
</dbReference>
<dbReference type="InterPro" id="IPR000620">
    <property type="entry name" value="EamA_dom"/>
</dbReference>
<evidence type="ECO:0000313" key="6">
    <source>
        <dbReference type="Proteomes" id="UP000653076"/>
    </source>
</evidence>
<feature type="transmembrane region" description="Helical" evidence="3">
    <location>
        <begin position="98"/>
        <end position="117"/>
    </location>
</feature>
<evidence type="ECO:0000256" key="1">
    <source>
        <dbReference type="ARBA" id="ARBA00007362"/>
    </source>
</evidence>
<dbReference type="Proteomes" id="UP000653076">
    <property type="component" value="Unassembled WGS sequence"/>
</dbReference>
<reference evidence="5 6" key="1">
    <citation type="submission" date="2021-01" db="EMBL/GenBank/DDBJ databases">
        <title>Whole genome shotgun sequence of Verrucosispora qiuiae NBRC 106684.</title>
        <authorList>
            <person name="Komaki H."/>
            <person name="Tamura T."/>
        </authorList>
    </citation>
    <scope>NUCLEOTIDE SEQUENCE [LARGE SCALE GENOMIC DNA]</scope>
    <source>
        <strain evidence="5 6">NBRC 106684</strain>
    </source>
</reference>
<comment type="caution">
    <text evidence="5">The sequence shown here is derived from an EMBL/GenBank/DDBJ whole genome shotgun (WGS) entry which is preliminary data.</text>
</comment>
<feature type="transmembrane region" description="Helical" evidence="3">
    <location>
        <begin position="7"/>
        <end position="28"/>
    </location>
</feature>
<keyword evidence="3" id="KW-0812">Transmembrane</keyword>
<evidence type="ECO:0000313" key="5">
    <source>
        <dbReference type="EMBL" id="GIJ26347.1"/>
    </source>
</evidence>
<dbReference type="EMBL" id="BOPC01000018">
    <property type="protein sequence ID" value="GIJ26347.1"/>
    <property type="molecule type" value="Genomic_DNA"/>
</dbReference>
<feature type="transmembrane region" description="Helical" evidence="3">
    <location>
        <begin position="129"/>
        <end position="150"/>
    </location>
</feature>
<feature type="transmembrane region" description="Helical" evidence="3">
    <location>
        <begin position="285"/>
        <end position="302"/>
    </location>
</feature>
<feature type="transmembrane region" description="Helical" evidence="3">
    <location>
        <begin position="195"/>
        <end position="214"/>
    </location>
</feature>
<feature type="transmembrane region" description="Helical" evidence="3">
    <location>
        <begin position="70"/>
        <end position="92"/>
    </location>
</feature>
<comment type="similarity">
    <text evidence="1">Belongs to the EamA transporter family.</text>
</comment>
<feature type="transmembrane region" description="Helical" evidence="3">
    <location>
        <begin position="40"/>
        <end position="58"/>
    </location>
</feature>
<gene>
    <name evidence="5" type="ORF">Vqi01_15090</name>
</gene>
<evidence type="ECO:0000256" key="2">
    <source>
        <dbReference type="SAM" id="MobiDB-lite"/>
    </source>
</evidence>
<feature type="transmembrane region" description="Helical" evidence="3">
    <location>
        <begin position="162"/>
        <end position="183"/>
    </location>
</feature>
<feature type="domain" description="EamA" evidence="4">
    <location>
        <begin position="165"/>
        <end position="294"/>
    </location>
</feature>
<dbReference type="RefSeq" id="WP_239098242.1">
    <property type="nucleotide sequence ID" value="NZ_BOPC01000018.1"/>
</dbReference>
<name>A0ABQ4J836_9ACTN</name>
<feature type="compositionally biased region" description="Polar residues" evidence="2">
    <location>
        <begin position="319"/>
        <end position="328"/>
    </location>
</feature>
<dbReference type="Pfam" id="PF00892">
    <property type="entry name" value="EamA"/>
    <property type="match status" value="1"/>
</dbReference>
<evidence type="ECO:0000256" key="3">
    <source>
        <dbReference type="SAM" id="Phobius"/>
    </source>
</evidence>
<evidence type="ECO:0000259" key="4">
    <source>
        <dbReference type="Pfam" id="PF00892"/>
    </source>
</evidence>
<keyword evidence="6" id="KW-1185">Reference proteome</keyword>
<protein>
    <recommendedName>
        <fullName evidence="4">EamA domain-containing protein</fullName>
    </recommendedName>
</protein>
<sequence>MSRSRNAPILGTLLVLGYCVINSTKSVFEGSLVQHLSPEFIAFNSFVIAQGFYFLICRDKKALLATVRRCLPDVIALNVATMVSWVAVLYAFTVFEPAMANSVILGLVPSITIALGFKLRPGVRALRLEVVAALGMLAAMVFLVAAAWHGSSAIGELPKGDLAAGLVYCVLTSFALSAITYFTKRLGDRGMSVQQMMASRFGVLILATLGLLIVRDSFDPYTPRNIGAILLISIVGVIISLYLLQAGIVRTEPITVSMLFGTNLLITYVAQFLDPRLQPSTTTFVGVLVLSAAMCLGAWARWRDGRNNPPDKIPAEAEGTTQSVGSRR</sequence>